<dbReference type="InterPro" id="IPR058717">
    <property type="entry name" value="Phage_L5_Integrase_N"/>
</dbReference>
<protein>
    <submittedName>
        <fullName evidence="8">Site-specific integrase</fullName>
    </submittedName>
</protein>
<evidence type="ECO:0000256" key="4">
    <source>
        <dbReference type="ARBA" id="ARBA00023172"/>
    </source>
</evidence>
<sequence length="374" mass="40778">MSSRRRFGAIRKLPSGRWQASFIGPTGHRTTAPRTFATKADADRWLAASELEISRGTWLDDRAAGTTFQEYAEQWLEDNTRLGPRSRETNERNLRLHLAPLAGVPLRALTPTAVRSWYSTAIRGRGGNTSIDQAYRLLRAVLNTAVREGLLAKNPCQIPGAGAPRAKRRTVATPKQVAALIDEIPGPYKAAVLLAAWGGLRRGEILALRRADLDLEAGTVSVHRNQVELLARRSRFDAKPKTDAGYRTVALPPHVIPVLKKHLNLYAGATRLFVSSTGGPMPGDSLTQAFSRARDRLGMEGFRFHDLRHTGQTLAAATGATLADLMKRLGHSSPAAAMRYLHTVNGRDEAIAEALSAIAEYGDASKLPKSVTMK</sequence>
<dbReference type="RefSeq" id="WP_123235232.1">
    <property type="nucleotide sequence ID" value="NZ_RJSG01000003.1"/>
</dbReference>
<evidence type="ECO:0000313" key="9">
    <source>
        <dbReference type="Proteomes" id="UP000277094"/>
    </source>
</evidence>
<name>A0A3N0DQA5_9ACTN</name>
<dbReference type="InterPro" id="IPR011010">
    <property type="entry name" value="DNA_brk_join_enz"/>
</dbReference>
<comment type="caution">
    <text evidence="8">The sequence shown here is derived from an EMBL/GenBank/DDBJ whole genome shotgun (WGS) entry which is preliminary data.</text>
</comment>
<dbReference type="Pfam" id="PF14659">
    <property type="entry name" value="Phage_int_SAM_3"/>
    <property type="match status" value="1"/>
</dbReference>
<evidence type="ECO:0000313" key="8">
    <source>
        <dbReference type="EMBL" id="RNL77646.1"/>
    </source>
</evidence>
<keyword evidence="2" id="KW-0229">DNA integration</keyword>
<gene>
    <name evidence="8" type="ORF">EFL95_16700</name>
</gene>
<feature type="domain" description="Core-binding (CB)" evidence="7">
    <location>
        <begin position="66"/>
        <end position="146"/>
    </location>
</feature>
<dbReference type="InterPro" id="IPR010998">
    <property type="entry name" value="Integrase_recombinase_N"/>
</dbReference>
<dbReference type="PROSITE" id="PS51900">
    <property type="entry name" value="CB"/>
    <property type="match status" value="1"/>
</dbReference>
<evidence type="ECO:0000256" key="1">
    <source>
        <dbReference type="ARBA" id="ARBA00008857"/>
    </source>
</evidence>
<keyword evidence="4" id="KW-0233">DNA recombination</keyword>
<dbReference type="SUPFAM" id="SSF56349">
    <property type="entry name" value="DNA breaking-rejoining enzymes"/>
    <property type="match status" value="1"/>
</dbReference>
<dbReference type="Pfam" id="PF00589">
    <property type="entry name" value="Phage_integrase"/>
    <property type="match status" value="1"/>
</dbReference>
<dbReference type="InterPro" id="IPR050090">
    <property type="entry name" value="Tyrosine_recombinase_XerCD"/>
</dbReference>
<evidence type="ECO:0000259" key="6">
    <source>
        <dbReference type="PROSITE" id="PS51898"/>
    </source>
</evidence>
<dbReference type="Proteomes" id="UP000277094">
    <property type="component" value="Unassembled WGS sequence"/>
</dbReference>
<accession>A0A3N0DQA5</accession>
<dbReference type="CDD" id="cd01189">
    <property type="entry name" value="INT_ICEBs1_C_like"/>
    <property type="match status" value="1"/>
</dbReference>
<dbReference type="InterPro" id="IPR013762">
    <property type="entry name" value="Integrase-like_cat_sf"/>
</dbReference>
<dbReference type="AlphaFoldDB" id="A0A3N0DQA5"/>
<dbReference type="Gene3D" id="1.10.443.10">
    <property type="entry name" value="Intergrase catalytic core"/>
    <property type="match status" value="1"/>
</dbReference>
<dbReference type="OrthoDB" id="1822491at2"/>
<organism evidence="8 9">
    <name type="scientific">Nocardioides marmorisolisilvae</name>
    <dbReference type="NCBI Taxonomy" id="1542737"/>
    <lineage>
        <taxon>Bacteria</taxon>
        <taxon>Bacillati</taxon>
        <taxon>Actinomycetota</taxon>
        <taxon>Actinomycetes</taxon>
        <taxon>Propionibacteriales</taxon>
        <taxon>Nocardioidaceae</taxon>
        <taxon>Nocardioides</taxon>
    </lineage>
</organism>
<proteinExistence type="inferred from homology"/>
<evidence type="ECO:0000256" key="5">
    <source>
        <dbReference type="PROSITE-ProRule" id="PRU01248"/>
    </source>
</evidence>
<comment type="similarity">
    <text evidence="1">Belongs to the 'phage' integrase family.</text>
</comment>
<evidence type="ECO:0000256" key="2">
    <source>
        <dbReference type="ARBA" id="ARBA00022908"/>
    </source>
</evidence>
<dbReference type="PANTHER" id="PTHR30349">
    <property type="entry name" value="PHAGE INTEGRASE-RELATED"/>
    <property type="match status" value="1"/>
</dbReference>
<dbReference type="PANTHER" id="PTHR30349:SF64">
    <property type="entry name" value="PROPHAGE INTEGRASE INTD-RELATED"/>
    <property type="match status" value="1"/>
</dbReference>
<keyword evidence="3 5" id="KW-0238">DNA-binding</keyword>
<dbReference type="PROSITE" id="PS51898">
    <property type="entry name" value="TYR_RECOMBINASE"/>
    <property type="match status" value="1"/>
</dbReference>
<dbReference type="InterPro" id="IPR002104">
    <property type="entry name" value="Integrase_catalytic"/>
</dbReference>
<evidence type="ECO:0000259" key="7">
    <source>
        <dbReference type="PROSITE" id="PS51900"/>
    </source>
</evidence>
<evidence type="ECO:0000256" key="3">
    <source>
        <dbReference type="ARBA" id="ARBA00023125"/>
    </source>
</evidence>
<reference evidence="8 9" key="1">
    <citation type="submission" date="2018-11" db="EMBL/GenBank/DDBJ databases">
        <authorList>
            <person name="Li F."/>
        </authorList>
    </citation>
    <scope>NUCLEOTIDE SEQUENCE [LARGE SCALE GENOMIC DNA]</scope>
    <source>
        <strain evidence="8 9">KIS18-7</strain>
    </source>
</reference>
<keyword evidence="9" id="KW-1185">Reference proteome</keyword>
<dbReference type="GO" id="GO:0003677">
    <property type="term" value="F:DNA binding"/>
    <property type="evidence" value="ECO:0007669"/>
    <property type="project" value="UniProtKB-UniRule"/>
</dbReference>
<feature type="domain" description="Tyr recombinase" evidence="6">
    <location>
        <begin position="167"/>
        <end position="353"/>
    </location>
</feature>
<dbReference type="GO" id="GO:0006310">
    <property type="term" value="P:DNA recombination"/>
    <property type="evidence" value="ECO:0007669"/>
    <property type="project" value="UniProtKB-KW"/>
</dbReference>
<dbReference type="InterPro" id="IPR044068">
    <property type="entry name" value="CB"/>
</dbReference>
<dbReference type="GO" id="GO:0015074">
    <property type="term" value="P:DNA integration"/>
    <property type="evidence" value="ECO:0007669"/>
    <property type="project" value="UniProtKB-KW"/>
</dbReference>
<dbReference type="Pfam" id="PF26003">
    <property type="entry name" value="Integrase_N_phage"/>
    <property type="match status" value="1"/>
</dbReference>
<dbReference type="Gene3D" id="1.10.150.130">
    <property type="match status" value="1"/>
</dbReference>
<dbReference type="EMBL" id="RJSG01000003">
    <property type="protein sequence ID" value="RNL77646.1"/>
    <property type="molecule type" value="Genomic_DNA"/>
</dbReference>
<dbReference type="InterPro" id="IPR004107">
    <property type="entry name" value="Integrase_SAM-like_N"/>
</dbReference>